<dbReference type="InterPro" id="IPR011990">
    <property type="entry name" value="TPR-like_helical_dom_sf"/>
</dbReference>
<keyword evidence="1" id="KW-0677">Repeat</keyword>
<dbReference type="EMBL" id="FWXB01000013">
    <property type="protein sequence ID" value="SMC13386.1"/>
    <property type="molecule type" value="Genomic_DNA"/>
</dbReference>
<evidence type="ECO:0000313" key="6">
    <source>
        <dbReference type="Proteomes" id="UP000193224"/>
    </source>
</evidence>
<dbReference type="InterPro" id="IPR019734">
    <property type="entry name" value="TPR_rpt"/>
</dbReference>
<feature type="chain" id="PRO_5012304525" evidence="4">
    <location>
        <begin position="17"/>
        <end position="181"/>
    </location>
</feature>
<name>A0A1X7BUS0_9RHOB</name>
<organism evidence="5 6">
    <name type="scientific">Roseovarius aestuarii</name>
    <dbReference type="NCBI Taxonomy" id="475083"/>
    <lineage>
        <taxon>Bacteria</taxon>
        <taxon>Pseudomonadati</taxon>
        <taxon>Pseudomonadota</taxon>
        <taxon>Alphaproteobacteria</taxon>
        <taxon>Rhodobacterales</taxon>
        <taxon>Roseobacteraceae</taxon>
        <taxon>Roseovarius</taxon>
    </lineage>
</organism>
<evidence type="ECO:0000313" key="5">
    <source>
        <dbReference type="EMBL" id="SMC13386.1"/>
    </source>
</evidence>
<dbReference type="PROSITE" id="PS50005">
    <property type="entry name" value="TPR"/>
    <property type="match status" value="1"/>
</dbReference>
<evidence type="ECO:0000256" key="4">
    <source>
        <dbReference type="SAM" id="SignalP"/>
    </source>
</evidence>
<dbReference type="RefSeq" id="WP_085801330.1">
    <property type="nucleotide sequence ID" value="NZ_FWXB01000013.1"/>
</dbReference>
<accession>A0A1X7BUS0</accession>
<evidence type="ECO:0000256" key="3">
    <source>
        <dbReference type="PROSITE-ProRule" id="PRU00339"/>
    </source>
</evidence>
<feature type="repeat" description="TPR" evidence="3">
    <location>
        <begin position="98"/>
        <end position="131"/>
    </location>
</feature>
<keyword evidence="6" id="KW-1185">Reference proteome</keyword>
<protein>
    <submittedName>
        <fullName evidence="5">Tetratricopeptide repeat protein</fullName>
    </submittedName>
</protein>
<dbReference type="Gene3D" id="1.25.40.10">
    <property type="entry name" value="Tetratricopeptide repeat domain"/>
    <property type="match status" value="1"/>
</dbReference>
<dbReference type="OrthoDB" id="9815010at2"/>
<keyword evidence="4" id="KW-0732">Signal</keyword>
<proteinExistence type="predicted"/>
<reference evidence="5 6" key="1">
    <citation type="submission" date="2017-03" db="EMBL/GenBank/DDBJ databases">
        <authorList>
            <person name="Afonso C.L."/>
            <person name="Miller P.J."/>
            <person name="Scott M.A."/>
            <person name="Spackman E."/>
            <person name="Goraichik I."/>
            <person name="Dimitrov K.M."/>
            <person name="Suarez D.L."/>
            <person name="Swayne D.E."/>
        </authorList>
    </citation>
    <scope>NUCLEOTIDE SEQUENCE [LARGE SCALE GENOMIC DNA]</scope>
    <source>
        <strain evidence="5 6">CECT 7745</strain>
    </source>
</reference>
<dbReference type="InterPro" id="IPR050498">
    <property type="entry name" value="Ycf3"/>
</dbReference>
<evidence type="ECO:0000256" key="1">
    <source>
        <dbReference type="ARBA" id="ARBA00022737"/>
    </source>
</evidence>
<dbReference type="SMART" id="SM00028">
    <property type="entry name" value="TPR"/>
    <property type="match status" value="2"/>
</dbReference>
<gene>
    <name evidence="5" type="ORF">ROA7745_03233</name>
</gene>
<dbReference type="PANTHER" id="PTHR44858">
    <property type="entry name" value="TETRATRICOPEPTIDE REPEAT PROTEIN 6"/>
    <property type="match status" value="1"/>
</dbReference>
<sequence>MRHAIFALILAGPAFAQTCPDAPDHSDALSGLIEAVQQAPTEMAARQIANDMWQYWADAPDTYAQELLDEGMSRRAAYDYDGAMVALDALVAYCPAYAEGYNQRAFVNFLRQDFATALPDLDRAIELSPRHVAALAGRALTLVGLERKAEAALSLRQALALNPWLSERALLPSLEKGEQEL</sequence>
<feature type="signal peptide" evidence="4">
    <location>
        <begin position="1"/>
        <end position="16"/>
    </location>
</feature>
<keyword evidence="2 3" id="KW-0802">TPR repeat</keyword>
<dbReference type="SUPFAM" id="SSF48452">
    <property type="entry name" value="TPR-like"/>
    <property type="match status" value="1"/>
</dbReference>
<dbReference type="AlphaFoldDB" id="A0A1X7BUS0"/>
<dbReference type="Proteomes" id="UP000193224">
    <property type="component" value="Unassembled WGS sequence"/>
</dbReference>
<dbReference type="PANTHER" id="PTHR44858:SF1">
    <property type="entry name" value="UDP-N-ACETYLGLUCOSAMINE--PEPTIDE N-ACETYLGLUCOSAMINYLTRANSFERASE SPINDLY-RELATED"/>
    <property type="match status" value="1"/>
</dbReference>
<evidence type="ECO:0000256" key="2">
    <source>
        <dbReference type="ARBA" id="ARBA00022803"/>
    </source>
</evidence>